<evidence type="ECO:0000313" key="3">
    <source>
        <dbReference type="Proteomes" id="UP000821837"/>
    </source>
</evidence>
<reference evidence="2" key="2">
    <citation type="submission" date="2021-09" db="EMBL/GenBank/DDBJ databases">
        <authorList>
            <person name="Jia N."/>
            <person name="Wang J."/>
            <person name="Shi W."/>
            <person name="Du L."/>
            <person name="Sun Y."/>
            <person name="Zhan W."/>
            <person name="Jiang J."/>
            <person name="Wang Q."/>
            <person name="Zhang B."/>
            <person name="Ji P."/>
            <person name="Sakyi L.B."/>
            <person name="Cui X."/>
            <person name="Yuan T."/>
            <person name="Jiang B."/>
            <person name="Yang W."/>
            <person name="Lam T.T.-Y."/>
            <person name="Chang Q."/>
            <person name="Ding S."/>
            <person name="Wang X."/>
            <person name="Zhu J."/>
            <person name="Ruan X."/>
            <person name="Zhao L."/>
            <person name="Wei J."/>
            <person name="Que T."/>
            <person name="Du C."/>
            <person name="Cheng J."/>
            <person name="Dai P."/>
            <person name="Han X."/>
            <person name="Huang E."/>
            <person name="Gao Y."/>
            <person name="Liu J."/>
            <person name="Shao H."/>
            <person name="Ye R."/>
            <person name="Li L."/>
            <person name="Wei W."/>
            <person name="Wang X."/>
            <person name="Wang C."/>
            <person name="Huo Q."/>
            <person name="Li W."/>
            <person name="Guo W."/>
            <person name="Chen H."/>
            <person name="Chen S."/>
            <person name="Zhou L."/>
            <person name="Zhou L."/>
            <person name="Ni X."/>
            <person name="Tian J."/>
            <person name="Zhou Y."/>
            <person name="Sheng Y."/>
            <person name="Liu T."/>
            <person name="Pan Y."/>
            <person name="Xia L."/>
            <person name="Li J."/>
            <person name="Zhao F."/>
            <person name="Cao W."/>
        </authorList>
    </citation>
    <scope>NUCLEOTIDE SEQUENCE</scope>
    <source>
        <strain evidence="2">Rsan-2018</strain>
        <tissue evidence="2">Larvae</tissue>
    </source>
</reference>
<proteinExistence type="predicted"/>
<keyword evidence="3" id="KW-1185">Reference proteome</keyword>
<name>A0A9D4T632_RHISA</name>
<accession>A0A9D4T632</accession>
<feature type="compositionally biased region" description="Polar residues" evidence="1">
    <location>
        <begin position="1"/>
        <end position="17"/>
    </location>
</feature>
<dbReference type="EMBL" id="JABSTV010001246">
    <property type="protein sequence ID" value="KAH7976962.1"/>
    <property type="molecule type" value="Genomic_DNA"/>
</dbReference>
<feature type="region of interest" description="Disordered" evidence="1">
    <location>
        <begin position="1"/>
        <end position="32"/>
    </location>
</feature>
<organism evidence="2 3">
    <name type="scientific">Rhipicephalus sanguineus</name>
    <name type="common">Brown dog tick</name>
    <name type="synonym">Ixodes sanguineus</name>
    <dbReference type="NCBI Taxonomy" id="34632"/>
    <lineage>
        <taxon>Eukaryota</taxon>
        <taxon>Metazoa</taxon>
        <taxon>Ecdysozoa</taxon>
        <taxon>Arthropoda</taxon>
        <taxon>Chelicerata</taxon>
        <taxon>Arachnida</taxon>
        <taxon>Acari</taxon>
        <taxon>Parasitiformes</taxon>
        <taxon>Ixodida</taxon>
        <taxon>Ixodoidea</taxon>
        <taxon>Ixodidae</taxon>
        <taxon>Rhipicephalinae</taxon>
        <taxon>Rhipicephalus</taxon>
        <taxon>Rhipicephalus</taxon>
    </lineage>
</organism>
<dbReference type="Proteomes" id="UP000821837">
    <property type="component" value="Chromosome 10"/>
</dbReference>
<comment type="caution">
    <text evidence="2">The sequence shown here is derived from an EMBL/GenBank/DDBJ whole genome shotgun (WGS) entry which is preliminary data.</text>
</comment>
<evidence type="ECO:0000313" key="2">
    <source>
        <dbReference type="EMBL" id="KAH7976962.1"/>
    </source>
</evidence>
<sequence>MPWGSTQSSPLNDGTNQDAERPAAPTVSTHGGEPSMAQILAALVNTQALLANSLSRGPPTTSPIQIHSTSDTVQCLLGVSLVISITEVRSITVWVQ</sequence>
<protein>
    <submittedName>
        <fullName evidence="2">Uncharacterized protein</fullName>
    </submittedName>
</protein>
<evidence type="ECO:0000256" key="1">
    <source>
        <dbReference type="SAM" id="MobiDB-lite"/>
    </source>
</evidence>
<reference evidence="2" key="1">
    <citation type="journal article" date="2020" name="Cell">
        <title>Large-Scale Comparative Analyses of Tick Genomes Elucidate Their Genetic Diversity and Vector Capacities.</title>
        <authorList>
            <consortium name="Tick Genome and Microbiome Consortium (TIGMIC)"/>
            <person name="Jia N."/>
            <person name="Wang J."/>
            <person name="Shi W."/>
            <person name="Du L."/>
            <person name="Sun Y."/>
            <person name="Zhan W."/>
            <person name="Jiang J.F."/>
            <person name="Wang Q."/>
            <person name="Zhang B."/>
            <person name="Ji P."/>
            <person name="Bell-Sakyi L."/>
            <person name="Cui X.M."/>
            <person name="Yuan T.T."/>
            <person name="Jiang B.G."/>
            <person name="Yang W.F."/>
            <person name="Lam T.T."/>
            <person name="Chang Q.C."/>
            <person name="Ding S.J."/>
            <person name="Wang X.J."/>
            <person name="Zhu J.G."/>
            <person name="Ruan X.D."/>
            <person name="Zhao L."/>
            <person name="Wei J.T."/>
            <person name="Ye R.Z."/>
            <person name="Que T.C."/>
            <person name="Du C.H."/>
            <person name="Zhou Y.H."/>
            <person name="Cheng J.X."/>
            <person name="Dai P.F."/>
            <person name="Guo W.B."/>
            <person name="Han X.H."/>
            <person name="Huang E.J."/>
            <person name="Li L.F."/>
            <person name="Wei W."/>
            <person name="Gao Y.C."/>
            <person name="Liu J.Z."/>
            <person name="Shao H.Z."/>
            <person name="Wang X."/>
            <person name="Wang C.C."/>
            <person name="Yang T.C."/>
            <person name="Huo Q.B."/>
            <person name="Li W."/>
            <person name="Chen H.Y."/>
            <person name="Chen S.E."/>
            <person name="Zhou L.G."/>
            <person name="Ni X.B."/>
            <person name="Tian J.H."/>
            <person name="Sheng Y."/>
            <person name="Liu T."/>
            <person name="Pan Y.S."/>
            <person name="Xia L.Y."/>
            <person name="Li J."/>
            <person name="Zhao F."/>
            <person name="Cao W.C."/>
        </authorList>
    </citation>
    <scope>NUCLEOTIDE SEQUENCE</scope>
    <source>
        <strain evidence="2">Rsan-2018</strain>
    </source>
</reference>
<dbReference type="AlphaFoldDB" id="A0A9D4T632"/>
<gene>
    <name evidence="2" type="ORF">HPB52_021929</name>
</gene>